<dbReference type="InterPro" id="IPR011335">
    <property type="entry name" value="Restrct_endonuc-II-like"/>
</dbReference>
<comment type="caution">
    <text evidence="19">The sequence shown here is derived from an EMBL/GenBank/DDBJ whole genome shotgun (WGS) entry which is preliminary data.</text>
</comment>
<keyword evidence="10 15" id="KW-0238">DNA-binding</keyword>
<protein>
    <recommendedName>
        <fullName evidence="15">RecBCD enzyme subunit RecB</fullName>
        <ecNumber evidence="15">3.1.11.5</ecNumber>
        <ecNumber evidence="15">5.6.2.4</ecNumber>
    </recommendedName>
    <alternativeName>
        <fullName evidence="15">DNA 3'-5' helicase subunit RecB</fullName>
    </alternativeName>
    <alternativeName>
        <fullName evidence="15">Exonuclease V subunit RecB</fullName>
        <shortName evidence="15">ExoV subunit RecB</shortName>
    </alternativeName>
    <alternativeName>
        <fullName evidence="15">Helicase/nuclease RecBCD subunit RecB</fullName>
    </alternativeName>
</protein>
<dbReference type="Gene3D" id="3.40.50.300">
    <property type="entry name" value="P-loop containing nucleotide triphosphate hydrolases"/>
    <property type="match status" value="4"/>
</dbReference>
<comment type="domain">
    <text evidence="15">The C-terminal domain has nuclease activity and interacts with RecD. It interacts with RecA, facilitating its loading onto ssDNA.</text>
</comment>
<dbReference type="InterPro" id="IPR038726">
    <property type="entry name" value="PDDEXK_AddAB-type"/>
</dbReference>
<name>A0ABP3FHB4_9GAMM</name>
<keyword evidence="6 15" id="KW-0347">Helicase</keyword>
<evidence type="ECO:0000256" key="6">
    <source>
        <dbReference type="ARBA" id="ARBA00022806"/>
    </source>
</evidence>
<dbReference type="SUPFAM" id="SSF52540">
    <property type="entry name" value="P-loop containing nucleoside triphosphate hydrolases"/>
    <property type="match status" value="1"/>
</dbReference>
<feature type="binding site" evidence="15">
    <location>
        <position position="1292"/>
    </location>
    <ligand>
        <name>Mg(2+)</name>
        <dbReference type="ChEBI" id="CHEBI:18420"/>
    </ligand>
</feature>
<dbReference type="Gene3D" id="3.90.320.10">
    <property type="match status" value="1"/>
</dbReference>
<feature type="binding site" evidence="16">
    <location>
        <begin position="31"/>
        <end position="38"/>
    </location>
    <ligand>
        <name>ATP</name>
        <dbReference type="ChEBI" id="CHEBI:30616"/>
    </ligand>
</feature>
<feature type="domain" description="UvrD-like helicase C-terminal" evidence="18">
    <location>
        <begin position="604"/>
        <end position="893"/>
    </location>
</feature>
<dbReference type="SUPFAM" id="SSF52980">
    <property type="entry name" value="Restriction endonuclease-like"/>
    <property type="match status" value="1"/>
</dbReference>
<comment type="cofactor">
    <cofactor evidence="15">
        <name>Mg(2+)</name>
        <dbReference type="ChEBI" id="CHEBI:18420"/>
    </cofactor>
    <text evidence="15">Binds 1 Mg(2+) ion per subunit.</text>
</comment>
<evidence type="ECO:0000256" key="9">
    <source>
        <dbReference type="ARBA" id="ARBA00022842"/>
    </source>
</evidence>
<dbReference type="Pfam" id="PF12705">
    <property type="entry name" value="PDDEXK_1"/>
    <property type="match status" value="1"/>
</dbReference>
<keyword evidence="7 15" id="KW-0269">Exonuclease</keyword>
<keyword evidence="5 15" id="KW-0378">Hydrolase</keyword>
<keyword evidence="3 15" id="KW-0547">Nucleotide-binding</keyword>
<feature type="active site" description="For nuclease activity" evidence="15">
    <location>
        <position position="1305"/>
    </location>
</feature>
<evidence type="ECO:0000256" key="10">
    <source>
        <dbReference type="ARBA" id="ARBA00023125"/>
    </source>
</evidence>
<evidence type="ECO:0000259" key="17">
    <source>
        <dbReference type="PROSITE" id="PS51198"/>
    </source>
</evidence>
<evidence type="ECO:0000256" key="1">
    <source>
        <dbReference type="ARBA" id="ARBA00022722"/>
    </source>
</evidence>
<feature type="binding site" evidence="15">
    <location>
        <position position="1305"/>
    </location>
    <ligand>
        <name>Mg(2+)</name>
        <dbReference type="ChEBI" id="CHEBI:18420"/>
    </ligand>
</feature>
<dbReference type="PANTHER" id="PTHR11070">
    <property type="entry name" value="UVRD / RECB / PCRA DNA HELICASE FAMILY MEMBER"/>
    <property type="match status" value="1"/>
</dbReference>
<accession>A0ABP3FHB4</accession>
<feature type="region of interest" description="DNA-binding and helicase activity, interacts with RecC" evidence="15">
    <location>
        <begin position="1"/>
        <end position="1048"/>
    </location>
</feature>
<evidence type="ECO:0000256" key="5">
    <source>
        <dbReference type="ARBA" id="ARBA00022801"/>
    </source>
</evidence>
<evidence type="ECO:0000256" key="7">
    <source>
        <dbReference type="ARBA" id="ARBA00022839"/>
    </source>
</evidence>
<dbReference type="InterPro" id="IPR000212">
    <property type="entry name" value="DNA_helicase_UvrD/REP"/>
</dbReference>
<evidence type="ECO:0000256" key="2">
    <source>
        <dbReference type="ARBA" id="ARBA00022723"/>
    </source>
</evidence>
<dbReference type="EC" id="3.1.11.5" evidence="15"/>
<evidence type="ECO:0000256" key="14">
    <source>
        <dbReference type="ARBA" id="ARBA00048988"/>
    </source>
</evidence>
<keyword evidence="12 15" id="KW-0413">Isomerase</keyword>
<evidence type="ECO:0000256" key="11">
    <source>
        <dbReference type="ARBA" id="ARBA00023204"/>
    </source>
</evidence>
<dbReference type="PROSITE" id="PS51217">
    <property type="entry name" value="UVRD_HELICASE_CTER"/>
    <property type="match status" value="1"/>
</dbReference>
<dbReference type="InterPro" id="IPR011604">
    <property type="entry name" value="PDDEXK-like_dom_sf"/>
</dbReference>
<dbReference type="Gene3D" id="1.10.486.10">
    <property type="entry name" value="PCRA, domain 4"/>
    <property type="match status" value="1"/>
</dbReference>
<sequence>MPDTVTAQETPDDALPPALRVPLHGRYLIEASAGTGKTWTLTGIVLRLLIEAKRAPEHIIATTFTRAAAAEMRERIHGRLVDFYQLLQWVQKLAAQPEQRVQIYPQYASDAAPEQAKTAKDNIDNKKSSPDTALTDAMRQQRRDWLHQQAHGLGIADLINDPINDYLLAYLLDRTASYPLTEAIRRCALVLTTLDKLFVNTLDSLAQKWLSEYSAETGHQIGMAISEREGAVIESIIHDEIRAFQSQLYHDNRTVYDLLQHTRQLTTVADHLNVANKALQHLTLPITSVMDLPDIDFKAYQETLQAFKTCDLTDVEPYFDKDYRKAQGLNAGATLGKKIDTIYEIQSAVEKGNIIFFTLLEDEAQKFFDALPFAFLSKEEGGKGFNNNKETERLAFISIDAIRLLKKLHDYTEQIDQHLRILLDTLNRNIALSVRARLPMLLEAAGETTFGLQMLRLNQALAGNEGARLARYIRHHYPVALIDESQDINTEQAKMIERIYMPDSELPEHLDVQGRRNFLLLVGDPKQAIYGFRGGDVANYNQIKSKFAPAHRMSLDINRRSNAQMIESLNHWFGKPDEQETGQKTSAPNMLAALGQNIEYQYITAANPESNASWHKPNTVVPEPLRGMTSTEAVTVLHLPQNDDDSDSYDYASMTAHHIAALLASNQQLNGRALRPSDIAVLGRTKKDLQAVEKVLHQLGVAALVTTEDSVFSTVIAEDILVLLEAILRPQRRDIINRLLTSQFYQLSLQTAQSLIDSSDETTATEDSDLKAYYQHLQSDLKRAAVYWQHSGVLSALHYILGRNALMPLQAPDSQAKTLWTALAGTVEGTRHLMDLRHIMDILAQYAMHLGEYELLNWYKKQMSQGSVPEWAKQQPLPTASGVQLMTMHKSKGLEFPIVYALGLDSNIYRNNKKNTHALYLYDHDISVNQTDYEDQPYTERRLSASKHKYQAITGKMGQENYFSDFEAKEAMDELRRLTYVAMTRASEQLFVVITDAKSKRGLDDKPLRTWLDCPDTPEHTLPERLAPYIGWLGHDGVKDNIEAILQSSDAMNAAEGTADSTQTQPSSYIDYRAAEAQRQQHRFYGWAKTSFTALARQLTEQSHDLAVFDDAIEDDLVSSPMRVSESAQVGAAEDIRFSFVKGANAGTFLHQVLEKIDFEQPHTWSTVIDQGIRQYQLPNHYLSTTQTANQGTEDTRADDDIELPPQHVALKDWLARILATPLLASNQPLHAIAPRQRMAELGFNMGLAARFNPETLNAIFQTHLPMDTDKHIHLSSAPFEHIYRYLRGEIDLVYQHAGKYYVVDYKSNYLGSSDASYHPEQLQHAMSHAGYWLQAAIYQVALHRLLKLRITDYRGNEAQYLGAVEYVFLRGIGGDTQQGYGRITWDIPIALVLALDDFFGLPSR</sequence>
<dbReference type="CDD" id="cd22352">
    <property type="entry name" value="RecB_C-like"/>
    <property type="match status" value="1"/>
</dbReference>
<evidence type="ECO:0000256" key="4">
    <source>
        <dbReference type="ARBA" id="ARBA00022763"/>
    </source>
</evidence>
<keyword evidence="20" id="KW-1185">Reference proteome</keyword>
<comment type="domain">
    <text evidence="15">The N-terminal DNA-binding domain is a ssDNA-dependent ATPase and has ATP-dependent 3'-5' helicase function. This domain interacts with RecC.</text>
</comment>
<keyword evidence="8 15" id="KW-0067">ATP-binding</keyword>
<dbReference type="PANTHER" id="PTHR11070:SF23">
    <property type="entry name" value="RECBCD ENZYME SUBUNIT RECB"/>
    <property type="match status" value="1"/>
</dbReference>
<dbReference type="InterPro" id="IPR014017">
    <property type="entry name" value="DNA_helicase_UvrD-like_C"/>
</dbReference>
<dbReference type="EC" id="5.6.2.4" evidence="15"/>
<keyword evidence="11 15" id="KW-0234">DNA repair</keyword>
<comment type="miscellaneous">
    <text evidence="15">In the RecBCD complex, RecB has a slow 3'-5' helicase, an exonuclease activity and loads RecA onto ssDNA, RecD has a fast 5'-3' helicase activity, while RecC stimulates the ATPase and processivity of the RecB helicase and contributes to recognition of the Chi site.</text>
</comment>
<dbReference type="PROSITE" id="PS51198">
    <property type="entry name" value="UVRD_HELICASE_ATP_BIND"/>
    <property type="match status" value="1"/>
</dbReference>
<keyword evidence="9 15" id="KW-0460">Magnesium</keyword>
<comment type="catalytic activity">
    <reaction evidence="14 15">
        <text>ATP + H2O = ADP + phosphate + H(+)</text>
        <dbReference type="Rhea" id="RHEA:13065"/>
        <dbReference type="ChEBI" id="CHEBI:15377"/>
        <dbReference type="ChEBI" id="CHEBI:15378"/>
        <dbReference type="ChEBI" id="CHEBI:30616"/>
        <dbReference type="ChEBI" id="CHEBI:43474"/>
        <dbReference type="ChEBI" id="CHEBI:456216"/>
        <dbReference type="EC" id="5.6.2.4"/>
    </reaction>
</comment>
<dbReference type="Pfam" id="PF13361">
    <property type="entry name" value="UvrD_C"/>
    <property type="match status" value="1"/>
</dbReference>
<feature type="binding site" evidence="15">
    <location>
        <position position="1151"/>
    </location>
    <ligand>
        <name>Mg(2+)</name>
        <dbReference type="ChEBI" id="CHEBI:18420"/>
    </ligand>
</feature>
<dbReference type="HAMAP" id="MF_01485">
    <property type="entry name" value="RecB"/>
    <property type="match status" value="1"/>
</dbReference>
<evidence type="ECO:0000259" key="18">
    <source>
        <dbReference type="PROSITE" id="PS51217"/>
    </source>
</evidence>
<dbReference type="InterPro" id="IPR027417">
    <property type="entry name" value="P-loop_NTPase"/>
</dbReference>
<keyword evidence="4 15" id="KW-0227">DNA damage</keyword>
<comment type="catalytic activity">
    <reaction evidence="15">
        <text>Exonucleolytic cleavage (in the presence of ATP) in either 5'- to 3'- or 3'- to 5'-direction to yield 5'-phosphooligonucleotides.</text>
        <dbReference type="EC" id="3.1.11.5"/>
    </reaction>
</comment>
<comment type="similarity">
    <text evidence="15">Belongs to the helicase family. UvrD subfamily.</text>
</comment>
<dbReference type="Pfam" id="PF00580">
    <property type="entry name" value="UvrD-helicase"/>
    <property type="match status" value="1"/>
</dbReference>
<organism evidence="19 20">
    <name type="scientific">Psychrobacter aestuarii</name>
    <dbReference type="NCBI Taxonomy" id="556327"/>
    <lineage>
        <taxon>Bacteria</taxon>
        <taxon>Pseudomonadati</taxon>
        <taxon>Pseudomonadota</taxon>
        <taxon>Gammaproteobacteria</taxon>
        <taxon>Moraxellales</taxon>
        <taxon>Moraxellaceae</taxon>
        <taxon>Psychrobacter</taxon>
    </lineage>
</organism>
<evidence type="ECO:0000256" key="8">
    <source>
        <dbReference type="ARBA" id="ARBA00022840"/>
    </source>
</evidence>
<comment type="catalytic activity">
    <reaction evidence="13 15">
        <text>Couples ATP hydrolysis with the unwinding of duplex DNA by translocating in the 3'-5' direction.</text>
        <dbReference type="EC" id="5.6.2.4"/>
    </reaction>
</comment>
<dbReference type="InterPro" id="IPR004586">
    <property type="entry name" value="RecB"/>
</dbReference>
<feature type="domain" description="UvrD-like helicase ATP-binding" evidence="17">
    <location>
        <begin position="10"/>
        <end position="562"/>
    </location>
</feature>
<comment type="function">
    <text evidence="15">A helicase/nuclease that prepares dsDNA breaks (DSB) for recombinational DNA repair. Binds to DSBs and unwinds DNA via a highly rapid and processive ATP-dependent bidirectional helicase activity. Unwinds dsDNA until it encounters a Chi (crossover hotspot instigator) sequence from the 3' direction. Cuts ssDNA a few nucleotides 3' to the Chi site. The properties and activities of the enzyme are changed at Chi. The Chi-altered holoenzyme produces a long 3'-ssDNA overhang and facilitates RecA-binding to the ssDNA for homologous DNA recombination and repair. Holoenzyme degrades any linearized DNA that is unable to undergo homologous recombination. In the holoenzyme this subunit contributes ATPase, 3'-5' helicase, exonuclease activity and loads RecA onto ssDNA.</text>
</comment>
<evidence type="ECO:0000256" key="3">
    <source>
        <dbReference type="ARBA" id="ARBA00022741"/>
    </source>
</evidence>
<feature type="region of interest" description="Nuclease activity, interacts with RecD and RecA" evidence="15">
    <location>
        <begin position="1086"/>
        <end position="1405"/>
    </location>
</feature>
<gene>
    <name evidence="15" type="primary">recB</name>
    <name evidence="19" type="ORF">GCM10009129_10400</name>
</gene>
<dbReference type="Proteomes" id="UP001501787">
    <property type="component" value="Unassembled WGS sequence"/>
</dbReference>
<evidence type="ECO:0000256" key="13">
    <source>
        <dbReference type="ARBA" id="ARBA00034617"/>
    </source>
</evidence>
<reference evidence="20" key="1">
    <citation type="journal article" date="2019" name="Int. J. Syst. Evol. Microbiol.">
        <title>The Global Catalogue of Microorganisms (GCM) 10K type strain sequencing project: providing services to taxonomists for standard genome sequencing and annotation.</title>
        <authorList>
            <consortium name="The Broad Institute Genomics Platform"/>
            <consortium name="The Broad Institute Genome Sequencing Center for Infectious Disease"/>
            <person name="Wu L."/>
            <person name="Ma J."/>
        </authorList>
    </citation>
    <scope>NUCLEOTIDE SEQUENCE [LARGE SCALE GENOMIC DNA]</scope>
    <source>
        <strain evidence="20">JCM 16343</strain>
    </source>
</reference>
<comment type="subunit">
    <text evidence="15">Heterotrimer of RecB, RecC and RecD. All subunits contribute to DNA-binding. Interacts with RecA.</text>
</comment>
<dbReference type="InterPro" id="IPR014016">
    <property type="entry name" value="UvrD-like_ATP-bd"/>
</dbReference>
<keyword evidence="1 15" id="KW-0540">Nuclease</keyword>
<dbReference type="EMBL" id="BAAAFR010000001">
    <property type="protein sequence ID" value="GAA0315058.1"/>
    <property type="molecule type" value="Genomic_DNA"/>
</dbReference>
<evidence type="ECO:0000256" key="16">
    <source>
        <dbReference type="PROSITE-ProRule" id="PRU00560"/>
    </source>
</evidence>
<evidence type="ECO:0000256" key="15">
    <source>
        <dbReference type="HAMAP-Rule" id="MF_01485"/>
    </source>
</evidence>
<proteinExistence type="inferred from homology"/>
<evidence type="ECO:0000256" key="12">
    <source>
        <dbReference type="ARBA" id="ARBA00023235"/>
    </source>
</evidence>
<evidence type="ECO:0000313" key="19">
    <source>
        <dbReference type="EMBL" id="GAA0315058.1"/>
    </source>
</evidence>
<evidence type="ECO:0000313" key="20">
    <source>
        <dbReference type="Proteomes" id="UP001501787"/>
    </source>
</evidence>
<keyword evidence="2 15" id="KW-0479">Metal-binding</keyword>
<dbReference type="RefSeq" id="WP_201503500.1">
    <property type="nucleotide sequence ID" value="NZ_BAAAFR010000001.1"/>
</dbReference>